<accession>A0A1I6XP88</accession>
<gene>
    <name evidence="1" type="ORF">SAMN05216474_0342</name>
</gene>
<sequence>MDQKKLGYMNPTFKAFILALLVLSPFCSFGQPESKTISLGVNHLRFKISDSIHFYCKDKLLGSYPLSQTFNININESDSLIFLEEKCLNYDLSPADYYRYQRYCNSNRMISLIYLGASHFIFNDFHPSENCSNFPIRYTSAPFLDSFSSEGYILYPGESPGESRSCIIDISTNKNLLLNSHQFLQVIEDIVIGYNRTEQIIYDSYETLTTFTTYQFEAGILTVCYSDTLKVEKYGYEFQLRDAHLCSKRIEETKKLSKFTYAFKLDQGWNVYQSSNSENLLPPSHTLIASEIDSVYAIPFFNGCFVVKEGESYQLWIHEENGFQKYVSNKIELRSYLTPGIGRPDKNLLIITLDRNQNFIIDHYRGRVFTPYIKYTVVKSKSPLKEINETHYSLNKKPIRTLIFENVTNKNNK</sequence>
<protein>
    <submittedName>
        <fullName evidence="1">Uncharacterized protein</fullName>
    </submittedName>
</protein>
<dbReference type="Proteomes" id="UP000236454">
    <property type="component" value="Unassembled WGS sequence"/>
</dbReference>
<organism evidence="1 2">
    <name type="scientific">Lishizhenia tianjinensis</name>
    <dbReference type="NCBI Taxonomy" id="477690"/>
    <lineage>
        <taxon>Bacteria</taxon>
        <taxon>Pseudomonadati</taxon>
        <taxon>Bacteroidota</taxon>
        <taxon>Flavobacteriia</taxon>
        <taxon>Flavobacteriales</taxon>
        <taxon>Crocinitomicaceae</taxon>
        <taxon>Lishizhenia</taxon>
    </lineage>
</organism>
<evidence type="ECO:0000313" key="1">
    <source>
        <dbReference type="EMBL" id="SFT39897.1"/>
    </source>
</evidence>
<reference evidence="1 2" key="1">
    <citation type="submission" date="2016-10" db="EMBL/GenBank/DDBJ databases">
        <authorList>
            <person name="de Groot N.N."/>
        </authorList>
    </citation>
    <scope>NUCLEOTIDE SEQUENCE [LARGE SCALE GENOMIC DNA]</scope>
    <source>
        <strain evidence="1 2">CGMCC 1.7005</strain>
    </source>
</reference>
<dbReference type="STRING" id="477690.SAMN05216474_0342"/>
<dbReference type="EMBL" id="FPAS01000001">
    <property type="protein sequence ID" value="SFT39897.1"/>
    <property type="molecule type" value="Genomic_DNA"/>
</dbReference>
<proteinExistence type="predicted"/>
<evidence type="ECO:0000313" key="2">
    <source>
        <dbReference type="Proteomes" id="UP000236454"/>
    </source>
</evidence>
<keyword evidence="2" id="KW-1185">Reference proteome</keyword>
<dbReference type="AlphaFoldDB" id="A0A1I6XP88"/>
<name>A0A1I6XP88_9FLAO</name>
<dbReference type="RefSeq" id="WP_139230205.1">
    <property type="nucleotide sequence ID" value="NZ_FPAS01000001.1"/>
</dbReference>